<comment type="catalytic activity">
    <reaction evidence="5">
        <text>N,N-dimethyl-1,4-phenylenediamine + anthranilate + 2 NAD(+) = 2-(4-dimethylaminophenyl)diazenylbenzoate + 2 NADH + 2 H(+)</text>
        <dbReference type="Rhea" id="RHEA:55872"/>
        <dbReference type="ChEBI" id="CHEBI:15378"/>
        <dbReference type="ChEBI" id="CHEBI:15783"/>
        <dbReference type="ChEBI" id="CHEBI:16567"/>
        <dbReference type="ChEBI" id="CHEBI:57540"/>
        <dbReference type="ChEBI" id="CHEBI:57945"/>
        <dbReference type="ChEBI" id="CHEBI:71579"/>
        <dbReference type="EC" id="1.7.1.17"/>
    </reaction>
    <physiologicalReaction direction="right-to-left" evidence="5">
        <dbReference type="Rhea" id="RHEA:55874"/>
    </physiologicalReaction>
</comment>
<dbReference type="GO" id="GO:0016652">
    <property type="term" value="F:oxidoreductase activity, acting on NAD(P)H as acceptor"/>
    <property type="evidence" value="ECO:0007669"/>
    <property type="project" value="UniProtKB-UniRule"/>
</dbReference>
<comment type="similarity">
    <text evidence="6">Belongs to the azoreductase type 1 family.</text>
</comment>
<name>A0A2T5V519_9HYPH</name>
<dbReference type="GO" id="GO:0010181">
    <property type="term" value="F:FMN binding"/>
    <property type="evidence" value="ECO:0007669"/>
    <property type="project" value="UniProtKB-UniRule"/>
</dbReference>
<feature type="binding site" evidence="6">
    <location>
        <begin position="17"/>
        <end position="19"/>
    </location>
    <ligand>
        <name>FMN</name>
        <dbReference type="ChEBI" id="CHEBI:58210"/>
    </ligand>
</feature>
<comment type="function">
    <text evidence="6">Also exhibits azoreductase activity. Catalyzes the reductive cleavage of the azo bond in aromatic azo compounds to the corresponding amines.</text>
</comment>
<proteinExistence type="inferred from homology"/>
<keyword evidence="3 6" id="KW-0560">Oxidoreductase</keyword>
<dbReference type="InterPro" id="IPR029039">
    <property type="entry name" value="Flavoprotein-like_sf"/>
</dbReference>
<sequence length="203" mass="21856">MSLTILKVDSSARSEGSTSRDLTNHLVDAFKAKHDDVTTISRDVAVGLPVVNQGWIAANFTDPAERTDEHKAALALSDTLIGELRAADAVVIGVPVYNFGVPAALKAWVDLVCRARETFRYTEAGPEGLLTGKKAYLVVSSAGVPVESEVDFATRYMRHMLAFVGITDVTVIAAGEQMFRVEEALEAARKQITVSVESFSRAA</sequence>
<protein>
    <recommendedName>
        <fullName evidence="6">FMN dependent NADH:quinone oxidoreductase</fullName>
        <ecNumber evidence="6">1.6.5.-</ecNumber>
    </recommendedName>
    <alternativeName>
        <fullName evidence="6">Azo-dye reductase</fullName>
    </alternativeName>
    <alternativeName>
        <fullName evidence="6">FMN-dependent NADH-azo compound oxidoreductase</fullName>
    </alternativeName>
    <alternativeName>
        <fullName evidence="6">FMN-dependent NADH-azoreductase</fullName>
        <ecNumber evidence="6">1.7.1.17</ecNumber>
    </alternativeName>
</protein>
<evidence type="ECO:0000313" key="9">
    <source>
        <dbReference type="Proteomes" id="UP000244081"/>
    </source>
</evidence>
<evidence type="ECO:0000256" key="6">
    <source>
        <dbReference type="HAMAP-Rule" id="MF_01216"/>
    </source>
</evidence>
<dbReference type="PANTHER" id="PTHR43741:SF2">
    <property type="entry name" value="FMN-DEPENDENT NADH:QUINONE OXIDOREDUCTASE"/>
    <property type="match status" value="1"/>
</dbReference>
<evidence type="ECO:0000256" key="1">
    <source>
        <dbReference type="ARBA" id="ARBA00022630"/>
    </source>
</evidence>
<evidence type="ECO:0000256" key="5">
    <source>
        <dbReference type="ARBA" id="ARBA00048542"/>
    </source>
</evidence>
<reference evidence="8 9" key="1">
    <citation type="submission" date="2018-04" db="EMBL/GenBank/DDBJ databases">
        <title>Genomic Encyclopedia of Archaeal and Bacterial Type Strains, Phase II (KMG-II): from individual species to whole genera.</title>
        <authorList>
            <person name="Goeker M."/>
        </authorList>
    </citation>
    <scope>NUCLEOTIDE SEQUENCE [LARGE SCALE GENOMIC DNA]</scope>
    <source>
        <strain evidence="8 9">DSM 23382</strain>
    </source>
</reference>
<keyword evidence="1 6" id="KW-0285">Flavoprotein</keyword>
<dbReference type="PANTHER" id="PTHR43741">
    <property type="entry name" value="FMN-DEPENDENT NADH-AZOREDUCTASE 1"/>
    <property type="match status" value="1"/>
</dbReference>
<feature type="binding site" evidence="6">
    <location>
        <position position="11"/>
    </location>
    <ligand>
        <name>FMN</name>
        <dbReference type="ChEBI" id="CHEBI:58210"/>
    </ligand>
</feature>
<evidence type="ECO:0000259" key="7">
    <source>
        <dbReference type="Pfam" id="PF02525"/>
    </source>
</evidence>
<dbReference type="GO" id="GO:0009055">
    <property type="term" value="F:electron transfer activity"/>
    <property type="evidence" value="ECO:0007669"/>
    <property type="project" value="UniProtKB-UniRule"/>
</dbReference>
<dbReference type="GO" id="GO:0016655">
    <property type="term" value="F:oxidoreductase activity, acting on NAD(P)H, quinone or similar compound as acceptor"/>
    <property type="evidence" value="ECO:0007669"/>
    <property type="project" value="InterPro"/>
</dbReference>
<evidence type="ECO:0000256" key="2">
    <source>
        <dbReference type="ARBA" id="ARBA00022643"/>
    </source>
</evidence>
<comment type="catalytic activity">
    <reaction evidence="6">
        <text>2 a quinone + NADH + H(+) = 2 a 1,4-benzosemiquinone + NAD(+)</text>
        <dbReference type="Rhea" id="RHEA:65952"/>
        <dbReference type="ChEBI" id="CHEBI:15378"/>
        <dbReference type="ChEBI" id="CHEBI:57540"/>
        <dbReference type="ChEBI" id="CHEBI:57945"/>
        <dbReference type="ChEBI" id="CHEBI:132124"/>
        <dbReference type="ChEBI" id="CHEBI:134225"/>
    </reaction>
</comment>
<comment type="caution">
    <text evidence="8">The sequence shown here is derived from an EMBL/GenBank/DDBJ whole genome shotgun (WGS) entry which is preliminary data.</text>
</comment>
<keyword evidence="4 6" id="KW-0520">NAD</keyword>
<dbReference type="InterPro" id="IPR003680">
    <property type="entry name" value="Flavodoxin_fold"/>
</dbReference>
<evidence type="ECO:0000313" key="8">
    <source>
        <dbReference type="EMBL" id="PTW58849.1"/>
    </source>
</evidence>
<dbReference type="EC" id="1.6.5.-" evidence="6"/>
<accession>A0A2T5V519</accession>
<dbReference type="Pfam" id="PF02525">
    <property type="entry name" value="Flavodoxin_2"/>
    <property type="match status" value="1"/>
</dbReference>
<organism evidence="8 9">
    <name type="scientific">Breoghania corrubedonensis</name>
    <dbReference type="NCBI Taxonomy" id="665038"/>
    <lineage>
        <taxon>Bacteria</taxon>
        <taxon>Pseudomonadati</taxon>
        <taxon>Pseudomonadota</taxon>
        <taxon>Alphaproteobacteria</taxon>
        <taxon>Hyphomicrobiales</taxon>
        <taxon>Stappiaceae</taxon>
        <taxon>Breoghania</taxon>
    </lineage>
</organism>
<dbReference type="EC" id="1.7.1.17" evidence="6"/>
<gene>
    <name evidence="6" type="primary">azoR</name>
    <name evidence="8" type="ORF">C8N35_109154</name>
</gene>
<dbReference type="EMBL" id="QAYG01000009">
    <property type="protein sequence ID" value="PTW58849.1"/>
    <property type="molecule type" value="Genomic_DNA"/>
</dbReference>
<keyword evidence="2 6" id="KW-0288">FMN</keyword>
<dbReference type="HAMAP" id="MF_01216">
    <property type="entry name" value="Azoreductase_type1"/>
    <property type="match status" value="1"/>
</dbReference>
<dbReference type="InterPro" id="IPR050104">
    <property type="entry name" value="FMN-dep_NADH:Q_OxRdtase_AzoR1"/>
</dbReference>
<dbReference type="Gene3D" id="3.40.50.360">
    <property type="match status" value="1"/>
</dbReference>
<comment type="subunit">
    <text evidence="6">Homodimer.</text>
</comment>
<dbReference type="AlphaFoldDB" id="A0A2T5V519"/>
<evidence type="ECO:0000256" key="4">
    <source>
        <dbReference type="ARBA" id="ARBA00023027"/>
    </source>
</evidence>
<comment type="caution">
    <text evidence="6">Lacks conserved residue(s) required for the propagation of feature annotation.</text>
</comment>
<evidence type="ECO:0000256" key="3">
    <source>
        <dbReference type="ARBA" id="ARBA00023002"/>
    </source>
</evidence>
<comment type="cofactor">
    <cofactor evidence="6">
        <name>FMN</name>
        <dbReference type="ChEBI" id="CHEBI:58210"/>
    </cofactor>
    <text evidence="6">Binds 1 FMN per subunit.</text>
</comment>
<dbReference type="OrthoDB" id="9787136at2"/>
<dbReference type="SUPFAM" id="SSF52218">
    <property type="entry name" value="Flavoproteins"/>
    <property type="match status" value="1"/>
</dbReference>
<comment type="function">
    <text evidence="6">Quinone reductase that provides resistance to thiol-specific stress caused by electrophilic quinones.</text>
</comment>
<feature type="domain" description="Flavodoxin-like fold" evidence="7">
    <location>
        <begin position="4"/>
        <end position="192"/>
    </location>
</feature>
<keyword evidence="9" id="KW-1185">Reference proteome</keyword>
<dbReference type="Proteomes" id="UP000244081">
    <property type="component" value="Unassembled WGS sequence"/>
</dbReference>
<dbReference type="RefSeq" id="WP_107991368.1">
    <property type="nucleotide sequence ID" value="NZ_QAYG01000009.1"/>
</dbReference>
<dbReference type="InterPro" id="IPR023048">
    <property type="entry name" value="NADH:quinone_OxRdtase_FMN_depd"/>
</dbReference>